<keyword evidence="1" id="KW-1133">Transmembrane helix</keyword>
<name>X1S1K8_9ZZZZ</name>
<evidence type="ECO:0000256" key="1">
    <source>
        <dbReference type="SAM" id="Phobius"/>
    </source>
</evidence>
<evidence type="ECO:0000313" key="2">
    <source>
        <dbReference type="EMBL" id="GAI86768.1"/>
    </source>
</evidence>
<accession>X1S1K8</accession>
<dbReference type="AlphaFoldDB" id="X1S1K8"/>
<feature type="transmembrane region" description="Helical" evidence="1">
    <location>
        <begin position="71"/>
        <end position="91"/>
    </location>
</feature>
<organism evidence="2">
    <name type="scientific">marine sediment metagenome</name>
    <dbReference type="NCBI Taxonomy" id="412755"/>
    <lineage>
        <taxon>unclassified sequences</taxon>
        <taxon>metagenomes</taxon>
        <taxon>ecological metagenomes</taxon>
    </lineage>
</organism>
<sequence length="188" mass="22619">MGKLIKKSQYEYFHLFKIPEELYHIRIEKFGELIRDIDRQIPLLVEERERIKGGVKKEEIKAERLKKIKKLIIVGISLVLIVAGFFLIIYFKLYSKIVLIVAGVVLTVILFTTLIFFYIRGKKKEEEKKKKPEIGKEKYRSLKIFISNKIYKLNLYFKSLIKKIKHKKEYRNLLKQKGEEERIRKKKE</sequence>
<comment type="caution">
    <text evidence="2">The sequence shown here is derived from an EMBL/GenBank/DDBJ whole genome shotgun (WGS) entry which is preliminary data.</text>
</comment>
<feature type="transmembrane region" description="Helical" evidence="1">
    <location>
        <begin position="97"/>
        <end position="119"/>
    </location>
</feature>
<keyword evidence="1" id="KW-0812">Transmembrane</keyword>
<protein>
    <submittedName>
        <fullName evidence="2">Uncharacterized protein</fullName>
    </submittedName>
</protein>
<proteinExistence type="predicted"/>
<reference evidence="2" key="1">
    <citation type="journal article" date="2014" name="Front. Microbiol.">
        <title>High frequency of phylogenetically diverse reductive dehalogenase-homologous genes in deep subseafloor sedimentary metagenomes.</title>
        <authorList>
            <person name="Kawai M."/>
            <person name="Futagami T."/>
            <person name="Toyoda A."/>
            <person name="Takaki Y."/>
            <person name="Nishi S."/>
            <person name="Hori S."/>
            <person name="Arai W."/>
            <person name="Tsubouchi T."/>
            <person name="Morono Y."/>
            <person name="Uchiyama I."/>
            <person name="Ito T."/>
            <person name="Fujiyama A."/>
            <person name="Inagaki F."/>
            <person name="Takami H."/>
        </authorList>
    </citation>
    <scope>NUCLEOTIDE SEQUENCE</scope>
    <source>
        <strain evidence="2">Expedition CK06-06</strain>
    </source>
</reference>
<gene>
    <name evidence="2" type="ORF">S12H4_15297</name>
</gene>
<dbReference type="EMBL" id="BARW01007334">
    <property type="protein sequence ID" value="GAI86768.1"/>
    <property type="molecule type" value="Genomic_DNA"/>
</dbReference>
<keyword evidence="1" id="KW-0472">Membrane</keyword>